<feature type="transmembrane region" description="Helical" evidence="1">
    <location>
        <begin position="187"/>
        <end position="210"/>
    </location>
</feature>
<comment type="caution">
    <text evidence="2">The sequence shown here is derived from an EMBL/GenBank/DDBJ whole genome shotgun (WGS) entry which is preliminary data.</text>
</comment>
<sequence length="466" mass="48531">MTTRPRHVFVPRNFVVFALIGHLGGAVAFGLAAALFAWSLTFWAALGGAALGGGFGVFFGLLLLRAEEPRADAATRVALPPRRPWAAIGAGVVASIVVSWISFSTTFSRSGFLEGSPCQELSADRGQHIGTVQTLIPLQYTCVYSGGTLATAAAELAAVTTLALLGAVAIGWGLWRLARARSGSDTVIRALAGVVAAFLATVCVAGVGALPRRDIDAQALGAAEAAAGVAAVAVASGVGLWMLWRRVRTVVRSPYAGGMDPAERQRARSRQHVVVGVVFGALLLVALSAPWILQAVVGAPTITTSQRPQPMYTSQPEVPPMVAPETVDGFAAPRAAELSTVFTLDQAMAASQEISDLTVAVAGPINDPNIAPGTTSFPVYAVDCLRVQGKQVDHEVWFTVDDATGGIERVRAMWESKGYTLDPASTPGRYGYVGDPSGAVDLVSIEDMDGTIKLRVASVCVPADEP</sequence>
<evidence type="ECO:0000313" key="2">
    <source>
        <dbReference type="EMBL" id="MET4583233.1"/>
    </source>
</evidence>
<feature type="transmembrane region" description="Helical" evidence="1">
    <location>
        <begin position="85"/>
        <end position="103"/>
    </location>
</feature>
<organism evidence="2 3">
    <name type="scientific">Conyzicola nivalis</name>
    <dbReference type="NCBI Taxonomy" id="1477021"/>
    <lineage>
        <taxon>Bacteria</taxon>
        <taxon>Bacillati</taxon>
        <taxon>Actinomycetota</taxon>
        <taxon>Actinomycetes</taxon>
        <taxon>Micrococcales</taxon>
        <taxon>Microbacteriaceae</taxon>
        <taxon>Conyzicola</taxon>
    </lineage>
</organism>
<gene>
    <name evidence="2" type="ORF">ABIE21_002752</name>
</gene>
<evidence type="ECO:0000256" key="1">
    <source>
        <dbReference type="SAM" id="Phobius"/>
    </source>
</evidence>
<keyword evidence="1" id="KW-0812">Transmembrane</keyword>
<feature type="transmembrane region" description="Helical" evidence="1">
    <location>
        <begin position="14"/>
        <end position="36"/>
    </location>
</feature>
<keyword evidence="1" id="KW-1133">Transmembrane helix</keyword>
<dbReference type="RefSeq" id="WP_354025395.1">
    <property type="nucleotide sequence ID" value="NZ_JBEPSJ010000003.1"/>
</dbReference>
<name>A0ABV2QQU4_9MICO</name>
<evidence type="ECO:0000313" key="3">
    <source>
        <dbReference type="Proteomes" id="UP001549257"/>
    </source>
</evidence>
<proteinExistence type="predicted"/>
<keyword evidence="1" id="KW-0472">Membrane</keyword>
<protein>
    <submittedName>
        <fullName evidence="2">Uncharacterized protein</fullName>
    </submittedName>
</protein>
<dbReference type="EMBL" id="JBEPSJ010000003">
    <property type="protein sequence ID" value="MET4583233.1"/>
    <property type="molecule type" value="Genomic_DNA"/>
</dbReference>
<feature type="transmembrane region" description="Helical" evidence="1">
    <location>
        <begin position="42"/>
        <end position="64"/>
    </location>
</feature>
<keyword evidence="3" id="KW-1185">Reference proteome</keyword>
<feature type="transmembrane region" description="Helical" evidence="1">
    <location>
        <begin position="156"/>
        <end position="175"/>
    </location>
</feature>
<reference evidence="2 3" key="1">
    <citation type="submission" date="2024-06" db="EMBL/GenBank/DDBJ databases">
        <title>Sorghum-associated microbial communities from plants grown in Nebraska, USA.</title>
        <authorList>
            <person name="Schachtman D."/>
        </authorList>
    </citation>
    <scope>NUCLEOTIDE SEQUENCE [LARGE SCALE GENOMIC DNA]</scope>
    <source>
        <strain evidence="2 3">2857</strain>
    </source>
</reference>
<feature type="transmembrane region" description="Helical" evidence="1">
    <location>
        <begin position="273"/>
        <end position="293"/>
    </location>
</feature>
<dbReference type="Proteomes" id="UP001549257">
    <property type="component" value="Unassembled WGS sequence"/>
</dbReference>
<accession>A0ABV2QQU4</accession>
<feature type="transmembrane region" description="Helical" evidence="1">
    <location>
        <begin position="222"/>
        <end position="244"/>
    </location>
</feature>